<evidence type="ECO:0000313" key="4">
    <source>
        <dbReference type="EMBL" id="MCP2329831.1"/>
    </source>
</evidence>
<evidence type="ECO:0000256" key="2">
    <source>
        <dbReference type="ARBA" id="ARBA00022679"/>
    </source>
</evidence>
<feature type="region of interest" description="Disordered" evidence="3">
    <location>
        <begin position="1"/>
        <end position="47"/>
    </location>
</feature>
<protein>
    <submittedName>
        <fullName evidence="4">ADP-heptose:LPS heptosyltransferase</fullName>
    </submittedName>
</protein>
<proteinExistence type="predicted"/>
<dbReference type="Pfam" id="PF01075">
    <property type="entry name" value="Glyco_transf_9"/>
    <property type="match status" value="1"/>
</dbReference>
<dbReference type="PANTHER" id="PTHR30160">
    <property type="entry name" value="TETRAACYLDISACCHARIDE 4'-KINASE-RELATED"/>
    <property type="match status" value="1"/>
</dbReference>
<evidence type="ECO:0000256" key="3">
    <source>
        <dbReference type="SAM" id="MobiDB-lite"/>
    </source>
</evidence>
<keyword evidence="2" id="KW-0808">Transferase</keyword>
<organism evidence="4 5">
    <name type="scientific">Actinoalloteichus caeruleus DSM 43889</name>
    <dbReference type="NCBI Taxonomy" id="1120930"/>
    <lineage>
        <taxon>Bacteria</taxon>
        <taxon>Bacillati</taxon>
        <taxon>Actinomycetota</taxon>
        <taxon>Actinomycetes</taxon>
        <taxon>Pseudonocardiales</taxon>
        <taxon>Pseudonocardiaceae</taxon>
        <taxon>Actinoalloteichus</taxon>
        <taxon>Actinoalloteichus cyanogriseus</taxon>
    </lineage>
</organism>
<dbReference type="Proteomes" id="UP000791080">
    <property type="component" value="Unassembled WGS sequence"/>
</dbReference>
<reference evidence="4 5" key="1">
    <citation type="submission" date="2013-07" db="EMBL/GenBank/DDBJ databases">
        <authorList>
            <consortium name="DOE Joint Genome Institute"/>
            <person name="Reeve W."/>
            <person name="Huntemann M."/>
            <person name="Han J."/>
            <person name="Chen A."/>
            <person name="Kyrpides N."/>
            <person name="Mavromatis K."/>
            <person name="Markowitz V."/>
            <person name="Palaniappan K."/>
            <person name="Ivanova N."/>
            <person name="Schaumberg A."/>
            <person name="Pati A."/>
            <person name="Liolios K."/>
            <person name="Nordberg H.P."/>
            <person name="Cantor M.N."/>
            <person name="Hua S.X."/>
            <person name="Woyke T."/>
        </authorList>
    </citation>
    <scope>NUCLEOTIDE SEQUENCE [LARGE SCALE GENOMIC DNA]</scope>
    <source>
        <strain evidence="4 5">DSM 43889</strain>
    </source>
</reference>
<dbReference type="SUPFAM" id="SSF53756">
    <property type="entry name" value="UDP-Glycosyltransferase/glycogen phosphorylase"/>
    <property type="match status" value="1"/>
</dbReference>
<dbReference type="Gene3D" id="3.40.50.2000">
    <property type="entry name" value="Glycogen Phosphorylase B"/>
    <property type="match status" value="2"/>
</dbReference>
<dbReference type="InterPro" id="IPR002201">
    <property type="entry name" value="Glyco_trans_9"/>
</dbReference>
<evidence type="ECO:0000256" key="1">
    <source>
        <dbReference type="ARBA" id="ARBA00022676"/>
    </source>
</evidence>
<reference evidence="4 5" key="2">
    <citation type="submission" date="2022-06" db="EMBL/GenBank/DDBJ databases">
        <title>Genomic Encyclopedia of Type Strains, Phase I: the one thousand microbial genomes (KMG-I) project.</title>
        <authorList>
            <person name="Kyrpides N."/>
        </authorList>
    </citation>
    <scope>NUCLEOTIDE SEQUENCE [LARGE SCALE GENOMIC DNA]</scope>
    <source>
        <strain evidence="4 5">DSM 43889</strain>
    </source>
</reference>
<feature type="compositionally biased region" description="Basic and acidic residues" evidence="3">
    <location>
        <begin position="9"/>
        <end position="30"/>
    </location>
</feature>
<keyword evidence="1" id="KW-0328">Glycosyltransferase</keyword>
<feature type="region of interest" description="Disordered" evidence="3">
    <location>
        <begin position="383"/>
        <end position="405"/>
    </location>
</feature>
<dbReference type="CDD" id="cd03789">
    <property type="entry name" value="GT9_LPS_heptosyltransferase"/>
    <property type="match status" value="1"/>
</dbReference>
<dbReference type="PANTHER" id="PTHR30160:SF1">
    <property type="entry name" value="LIPOPOLYSACCHARIDE 1,2-N-ACETYLGLUCOSAMINETRANSFERASE-RELATED"/>
    <property type="match status" value="1"/>
</dbReference>
<sequence length="405" mass="42440">MAVTGASPDHGRPPDRGGHRGGRHGPERSARGARGPRTAPPRERGPRVLVVRLDSDGDVLLAGPAVRAVAAGASHLTLLCGPAGERAARQLPGVDDVLRWRCPWIDADPPPVRGPDVDGLVSRLAGLHLDSAVVLTSFHQSALPLALLLRLAGVPRIAAASTDYAGTLLDVRLRPGEDFPEDLPEPERALLVADAAGFPLPGGDDGRLAVLPPPPVRTLVDSDPYVVMHPGASAPARRWPSWHWREAARRLALRGHRVVVTGGPGEIRLTREVAGDHATDLGGRTSFPQLSGLVLGASAVVVGNTGPAHLAAAHGTPVVSLFAPVVPARRWAPYRVPTVLLGDQRAPCAGSRARHCPVPGHPCLSDVAPEDVVRAVQRLVGRPTHQVSPRAGVARPDPRVPGGHD</sequence>
<evidence type="ECO:0000313" key="5">
    <source>
        <dbReference type="Proteomes" id="UP000791080"/>
    </source>
</evidence>
<dbReference type="InterPro" id="IPR051199">
    <property type="entry name" value="LPS_LOS_Heptosyltrfase"/>
</dbReference>
<name>A0ABT1JDF8_ACTCY</name>
<dbReference type="EMBL" id="AUBJ02000001">
    <property type="protein sequence ID" value="MCP2329831.1"/>
    <property type="molecule type" value="Genomic_DNA"/>
</dbReference>
<feature type="compositionally biased region" description="Basic and acidic residues" evidence="3">
    <location>
        <begin position="396"/>
        <end position="405"/>
    </location>
</feature>
<accession>A0ABT1JDF8</accession>
<keyword evidence="5" id="KW-1185">Reference proteome</keyword>
<comment type="caution">
    <text evidence="4">The sequence shown here is derived from an EMBL/GenBank/DDBJ whole genome shotgun (WGS) entry which is preliminary data.</text>
</comment>
<gene>
    <name evidence="4" type="ORF">G443_000101</name>
</gene>